<protein>
    <submittedName>
        <fullName evidence="1">Uncharacterized protein</fullName>
    </submittedName>
</protein>
<dbReference type="Proteomes" id="UP000249808">
    <property type="component" value="Unassembled WGS sequence"/>
</dbReference>
<sequence length="296" mass="35663">MKRVIGKIKEELEIIKDSIAEHRKYKSINPSSFEYLTLVDGEVKSTEHDLITVQLSPKRVQYYLKLILPNMKEKHYQTNYINSFWEFSKEEFEQDIEDFDNYYDLLILLDINKKPVIIWDYITGNFSYHPNYYTGFIEEENVSLKTPFLIKEEWEENYQPFNYIDFKGNKLSTIYYFNDDQRAKLLIDKVNITRSIFDYGEETIKFVKAKGYKYKLIEQFIVINEKLSTDDIFELMVRGLSDGCVGYNGVFYCDFYQDLNERDHFIIKNNEYLINIRDEKLIVLYEEYDICHCLNF</sequence>
<dbReference type="AlphaFoldDB" id="A0A327ZZP4"/>
<accession>A0A327ZZP4</accession>
<proteinExistence type="predicted"/>
<evidence type="ECO:0000313" key="2">
    <source>
        <dbReference type="Proteomes" id="UP000249808"/>
    </source>
</evidence>
<dbReference type="EMBL" id="PZJH01000001">
    <property type="protein sequence ID" value="RAK47054.1"/>
    <property type="molecule type" value="Genomic_DNA"/>
</dbReference>
<reference evidence="1 2" key="1">
    <citation type="journal article" date="2018" name="Front. Microbiol.">
        <title>Description and Comparative Genomics of Macrococcus caseolyticus subsp. hominis subsp. nov., Macrococcus goetzii sp. nov., Macrococcus epidermidis sp. nov., and Macrococcus bohemicus sp. nov., Novel Macrococci From Human Clinical Material With Virulence Potential and Suspected Uptake of Foreign DNA by Natural Transformation.</title>
        <authorList>
            <person name="Maslanova I."/>
            <person name="Wertheimer Z."/>
            <person name="Sedlacek I."/>
            <person name="Svec P."/>
            <person name="Indrakova A."/>
            <person name="Kovarovic V."/>
            <person name="Schumann P."/>
            <person name="Sproer C."/>
            <person name="Kralova S."/>
            <person name="Sedo O."/>
            <person name="Kristofova L."/>
            <person name="Vrbovska V."/>
            <person name="Fuzik T."/>
            <person name="Petras P."/>
            <person name="Zdrahal Z."/>
            <person name="Ruzickova V."/>
            <person name="Doskar J."/>
            <person name="Pantucek R."/>
        </authorList>
    </citation>
    <scope>NUCLEOTIDE SEQUENCE [LARGE SCALE GENOMIC DNA]</scope>
    <source>
        <strain evidence="1 2">01/688</strain>
    </source>
</reference>
<dbReference type="RefSeq" id="WP_111715421.1">
    <property type="nucleotide sequence ID" value="NZ_JBHSSR010000001.1"/>
</dbReference>
<organism evidence="1 2">
    <name type="scientific">Macrococcus epidermidis</name>
    <dbReference type="NCBI Taxonomy" id="1902580"/>
    <lineage>
        <taxon>Bacteria</taxon>
        <taxon>Bacillati</taxon>
        <taxon>Bacillota</taxon>
        <taxon>Bacilli</taxon>
        <taxon>Bacillales</taxon>
        <taxon>Staphylococcaceae</taxon>
        <taxon>Macrococcus</taxon>
    </lineage>
</organism>
<name>A0A327ZZP4_9STAP</name>
<gene>
    <name evidence="1" type="ORF">BHU61_06215</name>
</gene>
<keyword evidence="2" id="KW-1185">Reference proteome</keyword>
<evidence type="ECO:0000313" key="1">
    <source>
        <dbReference type="EMBL" id="RAK47054.1"/>
    </source>
</evidence>
<comment type="caution">
    <text evidence="1">The sequence shown here is derived from an EMBL/GenBank/DDBJ whole genome shotgun (WGS) entry which is preliminary data.</text>
</comment>